<evidence type="ECO:0000259" key="3">
    <source>
        <dbReference type="Pfam" id="PF25372"/>
    </source>
</evidence>
<dbReference type="EnsemblMetazoa" id="XM_038222406.1">
    <property type="protein sequence ID" value="XP_038078334.1"/>
    <property type="gene ID" value="LOC119745799"/>
</dbReference>
<dbReference type="GO" id="GO:0019005">
    <property type="term" value="C:SCF ubiquitin ligase complex"/>
    <property type="evidence" value="ECO:0007669"/>
    <property type="project" value="TreeGrafter"/>
</dbReference>
<feature type="domain" description="F-box/LRR-repeat protein 15-like leucin rich repeat" evidence="3">
    <location>
        <begin position="85"/>
        <end position="255"/>
    </location>
</feature>
<evidence type="ECO:0000259" key="2">
    <source>
        <dbReference type="Pfam" id="PF12937"/>
    </source>
</evidence>
<evidence type="ECO:0000313" key="4">
    <source>
        <dbReference type="EnsemblMetazoa" id="XP_038078334.1"/>
    </source>
</evidence>
<dbReference type="SUPFAM" id="SSF52047">
    <property type="entry name" value="RNI-like"/>
    <property type="match status" value="1"/>
</dbReference>
<dbReference type="OMA" id="DCMVTED"/>
<dbReference type="OrthoDB" id="10257471at2759"/>
<dbReference type="InterPro" id="IPR036047">
    <property type="entry name" value="F-box-like_dom_sf"/>
</dbReference>
<dbReference type="Pfam" id="PF25372">
    <property type="entry name" value="DUF7885"/>
    <property type="match status" value="1"/>
</dbReference>
<dbReference type="Gene3D" id="3.80.10.10">
    <property type="entry name" value="Ribonuclease Inhibitor"/>
    <property type="match status" value="1"/>
</dbReference>
<dbReference type="Proteomes" id="UP000887568">
    <property type="component" value="Unplaced"/>
</dbReference>
<sequence length="258" mass="28727">MQSEQLQQELPASSTVTMATENRMNSAQLPDEIFLYHVLPLLSIREVNSCKLVCKTWRHLVTTYIKRLKVIDLTPWDCMVTEDLLLGIVKHAANVRELRLDGCWRAVRDAAVLTVASVCHKLRVFAACKCGNLTDAGVISLAEKCPELEELDLSSCYGITDEALCGLADHAKNLKELHVSSVYGVTDFGVSQLAFKCHLLQNLDVSYCYVVSNLGLQAFLDKQGKLALTELRVKNCYKVTQPTIFKLMQAGVAVNNMF</sequence>
<evidence type="ECO:0000256" key="1">
    <source>
        <dbReference type="ARBA" id="ARBA00022786"/>
    </source>
</evidence>
<evidence type="ECO:0000313" key="5">
    <source>
        <dbReference type="Proteomes" id="UP000887568"/>
    </source>
</evidence>
<organism evidence="4 5">
    <name type="scientific">Patiria miniata</name>
    <name type="common">Bat star</name>
    <name type="synonym">Asterina miniata</name>
    <dbReference type="NCBI Taxonomy" id="46514"/>
    <lineage>
        <taxon>Eukaryota</taxon>
        <taxon>Metazoa</taxon>
        <taxon>Echinodermata</taxon>
        <taxon>Eleutherozoa</taxon>
        <taxon>Asterozoa</taxon>
        <taxon>Asteroidea</taxon>
        <taxon>Valvatacea</taxon>
        <taxon>Valvatida</taxon>
        <taxon>Asterinidae</taxon>
        <taxon>Patiria</taxon>
    </lineage>
</organism>
<dbReference type="SUPFAM" id="SSF81383">
    <property type="entry name" value="F-box domain"/>
    <property type="match status" value="1"/>
</dbReference>
<dbReference type="InterPro" id="IPR006553">
    <property type="entry name" value="Leu-rich_rpt_Cys-con_subtyp"/>
</dbReference>
<proteinExistence type="predicted"/>
<dbReference type="GeneID" id="119745799"/>
<keyword evidence="1" id="KW-0833">Ubl conjugation pathway</keyword>
<protein>
    <recommendedName>
        <fullName evidence="6">F-box domain-containing protein</fullName>
    </recommendedName>
</protein>
<name>A0A914BQB0_PATMI</name>
<dbReference type="PANTHER" id="PTHR13318">
    <property type="entry name" value="PARTNER OF PAIRED, ISOFORM B-RELATED"/>
    <property type="match status" value="1"/>
</dbReference>
<feature type="domain" description="F-box" evidence="2">
    <location>
        <begin position="28"/>
        <end position="61"/>
    </location>
</feature>
<dbReference type="CDD" id="cd09917">
    <property type="entry name" value="F-box_SF"/>
    <property type="match status" value="1"/>
</dbReference>
<dbReference type="InterPro" id="IPR057207">
    <property type="entry name" value="FBXL15_LRR"/>
</dbReference>
<reference evidence="4" key="1">
    <citation type="submission" date="2022-11" db="UniProtKB">
        <authorList>
            <consortium name="EnsemblMetazoa"/>
        </authorList>
    </citation>
    <scope>IDENTIFICATION</scope>
</reference>
<dbReference type="InterPro" id="IPR032675">
    <property type="entry name" value="LRR_dom_sf"/>
</dbReference>
<dbReference type="GO" id="GO:0031146">
    <property type="term" value="P:SCF-dependent proteasomal ubiquitin-dependent protein catabolic process"/>
    <property type="evidence" value="ECO:0007669"/>
    <property type="project" value="TreeGrafter"/>
</dbReference>
<evidence type="ECO:0008006" key="6">
    <source>
        <dbReference type="Google" id="ProtNLM"/>
    </source>
</evidence>
<accession>A0A914BQB0</accession>
<dbReference type="AlphaFoldDB" id="A0A914BQB0"/>
<dbReference type="SMART" id="SM00367">
    <property type="entry name" value="LRR_CC"/>
    <property type="match status" value="5"/>
</dbReference>
<dbReference type="RefSeq" id="XP_038078334.1">
    <property type="nucleotide sequence ID" value="XM_038222406.1"/>
</dbReference>
<keyword evidence="5" id="KW-1185">Reference proteome</keyword>
<dbReference type="InterPro" id="IPR001810">
    <property type="entry name" value="F-box_dom"/>
</dbReference>
<dbReference type="Pfam" id="PF12937">
    <property type="entry name" value="F-box-like"/>
    <property type="match status" value="1"/>
</dbReference>